<dbReference type="InterPro" id="IPR032460">
    <property type="entry name" value="Symplekin/Pta1_N"/>
</dbReference>
<proteinExistence type="predicted"/>
<dbReference type="InterPro" id="IPR016024">
    <property type="entry name" value="ARM-type_fold"/>
</dbReference>
<dbReference type="AlphaFoldDB" id="A0A9P0E563"/>
<evidence type="ECO:0000259" key="5">
    <source>
        <dbReference type="Pfam" id="PF11935"/>
    </source>
</evidence>
<dbReference type="PANTHER" id="PTHR15245:SF20">
    <property type="entry name" value="SYMPLEKIN"/>
    <property type="match status" value="1"/>
</dbReference>
<accession>A0A9P0E563</accession>
<dbReference type="Pfam" id="PF11935">
    <property type="entry name" value="SYMPK_PTA1_N"/>
    <property type="match status" value="1"/>
</dbReference>
<evidence type="ECO:0000259" key="6">
    <source>
        <dbReference type="Pfam" id="PF12295"/>
    </source>
</evidence>
<dbReference type="InterPro" id="IPR011989">
    <property type="entry name" value="ARM-like"/>
</dbReference>
<feature type="region of interest" description="Disordered" evidence="4">
    <location>
        <begin position="1076"/>
        <end position="1098"/>
    </location>
</feature>
<dbReference type="InterPro" id="IPR021850">
    <property type="entry name" value="Symplekin/Pta1"/>
</dbReference>
<comment type="subcellular location">
    <subcellularLocation>
        <location evidence="1">Nucleus</location>
    </subcellularLocation>
</comment>
<reference evidence="7" key="1">
    <citation type="submission" date="2022-01" db="EMBL/GenBank/DDBJ databases">
        <authorList>
            <person name="King R."/>
        </authorList>
    </citation>
    <scope>NUCLEOTIDE SEQUENCE</scope>
</reference>
<feature type="domain" description="Symplekin/Pta1 N-terminal" evidence="5">
    <location>
        <begin position="120"/>
        <end position="337"/>
    </location>
</feature>
<evidence type="ECO:0000256" key="4">
    <source>
        <dbReference type="SAM" id="MobiDB-lite"/>
    </source>
</evidence>
<gene>
    <name evidence="7" type="ORF">NEZAVI_LOCUS122</name>
</gene>
<evidence type="ECO:0000313" key="7">
    <source>
        <dbReference type="EMBL" id="CAH1388512.1"/>
    </source>
</evidence>
<evidence type="ECO:0000256" key="2">
    <source>
        <dbReference type="ARBA" id="ARBA00022664"/>
    </source>
</evidence>
<dbReference type="Pfam" id="PF12295">
    <property type="entry name" value="Symplekin_C"/>
    <property type="match status" value="1"/>
</dbReference>
<sequence>MDNQYGNDDLRRSAAAQFFLDEKGPEGYKLREIVNSINEAVMISDINEKLEKLQKIQALILSGPDLLERFLPDILGFQSDRNAEVRRFVVGFIEESFKRNSEILPHIIGNIQALVQDTAPRVQKRVVQCVTQLYRHTLMWLSKAQSVNEQMQTVWTILVNIKAFIINMVDSDNDGLRTQIVKFLEMIVLLQTYREPDSTNRTNDFSLEDVPLTLKVARRRKLEEEAMTVFDLMLKFHGSPHISSANLMACMGSLTTIAKLRPNFMGKVVAALETLHMNLPPTLSTSQVNSVRKHLKVNLLNLLKHPSASEYQMNITTLLTDLGATTHEVMKAYPKLEEGRKRLKKTIASAPAKKVRLEEDISMNESAVDITETFITERLSPELAANLVIMAMNHLPESMPSVFNATYTPIAAAGTQAQIKHVARLLATQLTAAGLGPGATIAKTQKPVLRTVDDEEEEENGVGNSNVPDENVGPEEDNTNTNSKTLLASRTFKQEMYKPMSTDMREFLQVGAVQRILSSEESAITGGVSRVRSKILASFAASFGQKVKQTILNFIMGDIRNQINLALAWIYEEYSYMQGFTKRPPSQMDEGKFNDLQYDSLVTQIMNGIIRNKELKERDVILTRICLEMPLLTDEVINLIKNFSTTETLGLSIIYKLVLMRPMKQLYFLNVLLDNTSHQASEIREASIGHVVDLYPKEDLQTVIEEYAIYYLGFLKLAKPPETLFGLHKGRPHLSEVWTDDSIKACLYLYLSLLPINQELIHELSRVYIQTQADVKRTILRVVEYSVKAMGMDSPQLLKLVEECPKGSETLVTRIIHILTDKSAPSAELVDRVRELYRTRVSDVRFLIPVLNGLKKGEIIEALPKLIKLNPVVVKEVFNRLLGTQADSTGHSSPITPAELLTALHLIDPTKCELKTIIKATSLCFSDKEAYTQEVLAVVLQHLMEVTPLPTLLMRTVIQALSLHPRLIGFVMNILQRLISKQVWKQKKVWEGFIKCCQRTQPASFQVLLQLPPQQLIDVFKEAPDLRKPLLSHIMEFTENQRAHIPQNIMDIIKGQEERANMDFHIKEEPLSPASELTIDIKEEPPDTFSEPAPPGLE</sequence>
<dbReference type="PANTHER" id="PTHR15245">
    <property type="entry name" value="SYMPLEKIN-RELATED"/>
    <property type="match status" value="1"/>
</dbReference>
<evidence type="ECO:0000256" key="1">
    <source>
        <dbReference type="ARBA" id="ARBA00004123"/>
    </source>
</evidence>
<dbReference type="Proteomes" id="UP001152798">
    <property type="component" value="Chromosome 1"/>
</dbReference>
<keyword evidence="8" id="KW-1185">Reference proteome</keyword>
<feature type="region of interest" description="Disordered" evidence="4">
    <location>
        <begin position="452"/>
        <end position="482"/>
    </location>
</feature>
<protein>
    <recommendedName>
        <fullName evidence="9">Symplekin</fullName>
    </recommendedName>
</protein>
<dbReference type="Gene3D" id="1.25.10.10">
    <property type="entry name" value="Leucine-rich Repeat Variant"/>
    <property type="match status" value="1"/>
</dbReference>
<dbReference type="GO" id="GO:0005847">
    <property type="term" value="C:mRNA cleavage and polyadenylation specificity factor complex"/>
    <property type="evidence" value="ECO:0007669"/>
    <property type="project" value="TreeGrafter"/>
</dbReference>
<evidence type="ECO:0008006" key="9">
    <source>
        <dbReference type="Google" id="ProtNLM"/>
    </source>
</evidence>
<feature type="domain" description="Symplekin C-terminal" evidence="6">
    <location>
        <begin position="843"/>
        <end position="1022"/>
    </location>
</feature>
<keyword evidence="3" id="KW-0539">Nucleus</keyword>
<evidence type="ECO:0000256" key="3">
    <source>
        <dbReference type="ARBA" id="ARBA00023242"/>
    </source>
</evidence>
<dbReference type="GO" id="GO:0006397">
    <property type="term" value="P:mRNA processing"/>
    <property type="evidence" value="ECO:0007669"/>
    <property type="project" value="UniProtKB-KW"/>
</dbReference>
<dbReference type="EMBL" id="OV725077">
    <property type="protein sequence ID" value="CAH1388512.1"/>
    <property type="molecule type" value="Genomic_DNA"/>
</dbReference>
<dbReference type="InterPro" id="IPR022075">
    <property type="entry name" value="Symplekin_C"/>
</dbReference>
<name>A0A9P0E563_NEZVI</name>
<evidence type="ECO:0000313" key="8">
    <source>
        <dbReference type="Proteomes" id="UP001152798"/>
    </source>
</evidence>
<dbReference type="OrthoDB" id="331600at2759"/>
<dbReference type="SUPFAM" id="SSF48371">
    <property type="entry name" value="ARM repeat"/>
    <property type="match status" value="1"/>
</dbReference>
<keyword evidence="2" id="KW-0507">mRNA processing</keyword>
<organism evidence="7 8">
    <name type="scientific">Nezara viridula</name>
    <name type="common">Southern green stink bug</name>
    <name type="synonym">Cimex viridulus</name>
    <dbReference type="NCBI Taxonomy" id="85310"/>
    <lineage>
        <taxon>Eukaryota</taxon>
        <taxon>Metazoa</taxon>
        <taxon>Ecdysozoa</taxon>
        <taxon>Arthropoda</taxon>
        <taxon>Hexapoda</taxon>
        <taxon>Insecta</taxon>
        <taxon>Pterygota</taxon>
        <taxon>Neoptera</taxon>
        <taxon>Paraneoptera</taxon>
        <taxon>Hemiptera</taxon>
        <taxon>Heteroptera</taxon>
        <taxon>Panheteroptera</taxon>
        <taxon>Pentatomomorpha</taxon>
        <taxon>Pentatomoidea</taxon>
        <taxon>Pentatomidae</taxon>
        <taxon>Pentatominae</taxon>
        <taxon>Nezara</taxon>
    </lineage>
</organism>